<dbReference type="PhylomeDB" id="T1IVE2"/>
<dbReference type="Pfam" id="PF25342">
    <property type="entry name" value="GT_PLOD"/>
    <property type="match status" value="1"/>
</dbReference>
<sequence length="733" mass="84633">MAAFSTFTVAFCTVCTVLFTSPFIECGKSSDELVVITVATNETDGYKRFMRSAKVYDINVKVLGLNTPWQGGDIVNSAGGGHKVNLLKEEVEKFKNDKDKIIMFVDSYDVILLADAETILDKFYKFKAKVVFSAEGFCWPDKSLAEKYPEITQGKRYLNSGGFLGYAPDLFKLITTSKIDNLDDDQLFYTKIYLDEKMRKKYSIKLDHRAEIFQNLNGAVGDVELRFRNNEAYLSNTAYATNPAVVHGNGPSKVTLNNLGNYLAKSWEQEAGCPSCQDNLVNLENIKSDDFPKVMIGIFVESPTPFLKEFLERISLFEYPKEKVDLFIHNAAIYHADDVDDFVYTHKNKYKSIKQFKPVDGVKEWHARNLGLEECLKQKCDYYLSVDSVAMLTNPKTLKILIEQNRSVIAPLLVRPSKVWSNFWGALSPDGFYARSSDYMEIVNNKRRGVWNVPYMTATYLINATLLKSRDTYPTFINNLLDSDMAFCKNLREKGVFMFVTNQVDFGHLINNENYDISHLHNDLYQVFDNRIDWEARYLHENYSKALHPDHASPMPCPDVFWFPIVSPQFCKELIDTMENFGKWSDGTNHDERLNGGYENVPTRDIHMNQVGYERHWLYFLREFVRPLQEKVYPGYYHDPPQALMNFVVRYRPDEQPFLRPHHDSSTYTINLALNRPKIDYEGGGCRFLRYNCSVTDTRLGWLLMHPGRLTHYHEGLSVTKGTRYIMISFVDP</sequence>
<evidence type="ECO:0000256" key="8">
    <source>
        <dbReference type="SAM" id="SignalP"/>
    </source>
</evidence>
<dbReference type="PROSITE" id="PS51471">
    <property type="entry name" value="FE2OG_OXY"/>
    <property type="match status" value="1"/>
</dbReference>
<evidence type="ECO:0000256" key="7">
    <source>
        <dbReference type="ARBA" id="ARBA00023180"/>
    </source>
</evidence>
<evidence type="ECO:0000313" key="11">
    <source>
        <dbReference type="Proteomes" id="UP000014500"/>
    </source>
</evidence>
<dbReference type="InterPro" id="IPR005123">
    <property type="entry name" value="Oxoglu/Fe-dep_dioxygenase_dom"/>
</dbReference>
<dbReference type="Proteomes" id="UP000014500">
    <property type="component" value="Unassembled WGS sequence"/>
</dbReference>
<dbReference type="InterPro" id="IPR044861">
    <property type="entry name" value="IPNS-like_FE2OG_OXY"/>
</dbReference>
<dbReference type="Pfam" id="PF03171">
    <property type="entry name" value="2OG-FeII_Oxy"/>
    <property type="match status" value="1"/>
</dbReference>
<evidence type="ECO:0000256" key="6">
    <source>
        <dbReference type="ARBA" id="ARBA00023004"/>
    </source>
</evidence>
<protein>
    <recommendedName>
        <fullName evidence="9">Fe2OG dioxygenase domain-containing protein</fullName>
    </recommendedName>
</protein>
<dbReference type="HOGENOM" id="CLU_022320_1_0_1"/>
<evidence type="ECO:0000256" key="5">
    <source>
        <dbReference type="ARBA" id="ARBA00023002"/>
    </source>
</evidence>
<feature type="domain" description="Fe2OG dioxygenase" evidence="9">
    <location>
        <begin position="639"/>
        <end position="733"/>
    </location>
</feature>
<organism evidence="10 11">
    <name type="scientific">Strigamia maritima</name>
    <name type="common">European centipede</name>
    <name type="synonym">Geophilus maritimus</name>
    <dbReference type="NCBI Taxonomy" id="126957"/>
    <lineage>
        <taxon>Eukaryota</taxon>
        <taxon>Metazoa</taxon>
        <taxon>Ecdysozoa</taxon>
        <taxon>Arthropoda</taxon>
        <taxon>Myriapoda</taxon>
        <taxon>Chilopoda</taxon>
        <taxon>Pleurostigmophora</taxon>
        <taxon>Geophilomorpha</taxon>
        <taxon>Linotaeniidae</taxon>
        <taxon>Strigamia</taxon>
    </lineage>
</organism>
<evidence type="ECO:0000256" key="2">
    <source>
        <dbReference type="ARBA" id="ARBA00022723"/>
    </source>
</evidence>
<dbReference type="OMA" id="ETMEDCG"/>
<dbReference type="STRING" id="126957.T1IVE2"/>
<dbReference type="InterPro" id="IPR006620">
    <property type="entry name" value="Pro_4_hyd_alph"/>
</dbReference>
<evidence type="ECO:0000313" key="10">
    <source>
        <dbReference type="EnsemblMetazoa" id="SMAR005140-PA"/>
    </source>
</evidence>
<dbReference type="EnsemblMetazoa" id="SMAR005140-RA">
    <property type="protein sequence ID" value="SMAR005140-PA"/>
    <property type="gene ID" value="SMAR005140"/>
</dbReference>
<dbReference type="GO" id="GO:0005506">
    <property type="term" value="F:iron ion binding"/>
    <property type="evidence" value="ECO:0007669"/>
    <property type="project" value="InterPro"/>
</dbReference>
<reference evidence="10" key="2">
    <citation type="submission" date="2015-02" db="UniProtKB">
        <authorList>
            <consortium name="EnsemblMetazoa"/>
        </authorList>
    </citation>
    <scope>IDENTIFICATION</scope>
</reference>
<keyword evidence="7" id="KW-0325">Glycoprotein</keyword>
<dbReference type="GO" id="GO:0005783">
    <property type="term" value="C:endoplasmic reticulum"/>
    <property type="evidence" value="ECO:0007669"/>
    <property type="project" value="TreeGrafter"/>
</dbReference>
<dbReference type="SMART" id="SM00702">
    <property type="entry name" value="P4Hc"/>
    <property type="match status" value="1"/>
</dbReference>
<reference evidence="11" key="1">
    <citation type="submission" date="2011-05" db="EMBL/GenBank/DDBJ databases">
        <authorList>
            <person name="Richards S.R."/>
            <person name="Qu J."/>
            <person name="Jiang H."/>
            <person name="Jhangiani S.N."/>
            <person name="Agravi P."/>
            <person name="Goodspeed R."/>
            <person name="Gross S."/>
            <person name="Mandapat C."/>
            <person name="Jackson L."/>
            <person name="Mathew T."/>
            <person name="Pu L."/>
            <person name="Thornton R."/>
            <person name="Saada N."/>
            <person name="Wilczek-Boney K.B."/>
            <person name="Lee S."/>
            <person name="Kovar C."/>
            <person name="Wu Y."/>
            <person name="Scherer S.E."/>
            <person name="Worley K.C."/>
            <person name="Muzny D.M."/>
            <person name="Gibbs R."/>
        </authorList>
    </citation>
    <scope>NUCLEOTIDE SEQUENCE</scope>
    <source>
        <strain evidence="11">Brora</strain>
    </source>
</reference>
<dbReference type="AlphaFoldDB" id="T1IVE2"/>
<dbReference type="InterPro" id="IPR050757">
    <property type="entry name" value="Collagen_mod_GT25"/>
</dbReference>
<feature type="signal peptide" evidence="8">
    <location>
        <begin position="1"/>
        <end position="26"/>
    </location>
</feature>
<dbReference type="InterPro" id="IPR057589">
    <property type="entry name" value="GT_PLOD"/>
</dbReference>
<evidence type="ECO:0000256" key="3">
    <source>
        <dbReference type="ARBA" id="ARBA00022729"/>
    </source>
</evidence>
<keyword evidence="3 8" id="KW-0732">Signal</keyword>
<accession>T1IVE2</accession>
<feature type="chain" id="PRO_5004590086" description="Fe2OG dioxygenase domain-containing protein" evidence="8">
    <location>
        <begin position="27"/>
        <end position="733"/>
    </location>
</feature>
<dbReference type="PANTHER" id="PTHR10730:SF45">
    <property type="entry name" value="PROCOLLAGEN-LYSINE,2-OXOGLUTARATE 5-DIOXYGENASE"/>
    <property type="match status" value="1"/>
</dbReference>
<name>T1IVE2_STRMM</name>
<evidence type="ECO:0000256" key="4">
    <source>
        <dbReference type="ARBA" id="ARBA00022964"/>
    </source>
</evidence>
<proteinExistence type="predicted"/>
<evidence type="ECO:0000256" key="1">
    <source>
        <dbReference type="ARBA" id="ARBA00001961"/>
    </source>
</evidence>
<dbReference type="GO" id="GO:0031418">
    <property type="term" value="F:L-ascorbic acid binding"/>
    <property type="evidence" value="ECO:0007669"/>
    <property type="project" value="InterPro"/>
</dbReference>
<dbReference type="Gene3D" id="2.60.120.620">
    <property type="entry name" value="q2cbj1_9rhob like domain"/>
    <property type="match status" value="1"/>
</dbReference>
<keyword evidence="2" id="KW-0479">Metal-binding</keyword>
<keyword evidence="11" id="KW-1185">Reference proteome</keyword>
<comment type="cofactor">
    <cofactor evidence="1">
        <name>L-ascorbate</name>
        <dbReference type="ChEBI" id="CHEBI:38290"/>
    </cofactor>
</comment>
<keyword evidence="6" id="KW-0408">Iron</keyword>
<dbReference type="eggNOG" id="KOG1971">
    <property type="taxonomic scope" value="Eukaryota"/>
</dbReference>
<keyword evidence="4" id="KW-0223">Dioxygenase</keyword>
<dbReference type="PANTHER" id="PTHR10730">
    <property type="entry name" value="PROCOLLAGEN-LYSINE,2-OXOGLUTARATE 5-DIOXYGENASE/GLYCOSYLTRANSFERASE 25 FAMILY MEMBER"/>
    <property type="match status" value="1"/>
</dbReference>
<keyword evidence="5" id="KW-0560">Oxidoreductase</keyword>
<dbReference type="GO" id="GO:0008475">
    <property type="term" value="F:procollagen-lysine 5-dioxygenase activity"/>
    <property type="evidence" value="ECO:0007669"/>
    <property type="project" value="TreeGrafter"/>
</dbReference>
<dbReference type="EMBL" id="JH431581">
    <property type="status" value="NOT_ANNOTATED_CDS"/>
    <property type="molecule type" value="Genomic_DNA"/>
</dbReference>
<evidence type="ECO:0000259" key="9">
    <source>
        <dbReference type="PROSITE" id="PS51471"/>
    </source>
</evidence>